<reference evidence="1 2" key="1">
    <citation type="journal article" date="2011" name="Genome Res.">
        <title>Phylogeny-wide analysis of social amoeba genomes highlights ancient origins for complex intercellular communication.</title>
        <authorList>
            <person name="Heidel A.J."/>
            <person name="Lawal H.M."/>
            <person name="Felder M."/>
            <person name="Schilde C."/>
            <person name="Helps N.R."/>
            <person name="Tunggal B."/>
            <person name="Rivero F."/>
            <person name="John U."/>
            <person name="Schleicher M."/>
            <person name="Eichinger L."/>
            <person name="Platzer M."/>
            <person name="Noegel A.A."/>
            <person name="Schaap P."/>
            <person name="Gloeckner G."/>
        </authorList>
    </citation>
    <scope>NUCLEOTIDE SEQUENCE [LARGE SCALE GENOMIC DNA]</scope>
    <source>
        <strain evidence="2">ATCC 26659 / Pp 5 / PN500</strain>
    </source>
</reference>
<dbReference type="RefSeq" id="XP_020432409.1">
    <property type="nucleotide sequence ID" value="XM_020577961.1"/>
</dbReference>
<protein>
    <submittedName>
        <fullName evidence="1">HssA/2C/7E family protein</fullName>
    </submittedName>
</protein>
<comment type="caution">
    <text evidence="1">The sequence shown here is derived from an EMBL/GenBank/DDBJ whole genome shotgun (WGS) entry which is preliminary data.</text>
</comment>
<organism evidence="1 2">
    <name type="scientific">Heterostelium pallidum (strain ATCC 26659 / Pp 5 / PN500)</name>
    <name type="common">Cellular slime mold</name>
    <name type="synonym">Polysphondylium pallidum</name>
    <dbReference type="NCBI Taxonomy" id="670386"/>
    <lineage>
        <taxon>Eukaryota</taxon>
        <taxon>Amoebozoa</taxon>
        <taxon>Evosea</taxon>
        <taxon>Eumycetozoa</taxon>
        <taxon>Dictyostelia</taxon>
        <taxon>Acytosteliales</taxon>
        <taxon>Acytosteliaceae</taxon>
        <taxon>Heterostelium</taxon>
    </lineage>
</organism>
<dbReference type="InParanoid" id="D3BEF8"/>
<dbReference type="EMBL" id="ADBJ01000031">
    <property type="protein sequence ID" value="EFA80289.1"/>
    <property type="molecule type" value="Genomic_DNA"/>
</dbReference>
<gene>
    <name evidence="1" type="ORF">PPL_07117</name>
</gene>
<dbReference type="Pfam" id="PF05710">
    <property type="entry name" value="Coiled"/>
    <property type="match status" value="1"/>
</dbReference>
<sequence>MTILGSLSTMGNVKPTSMTRSSFGGSSFGGSSQSANNVACGGCGGNGINIDANVNVNLGGLLGGVGGLLGGVLGTVGGLLGGGGCHTCP</sequence>
<proteinExistence type="predicted"/>
<dbReference type="Proteomes" id="UP000001396">
    <property type="component" value="Unassembled WGS sequence"/>
</dbReference>
<keyword evidence="2" id="KW-1185">Reference proteome</keyword>
<evidence type="ECO:0000313" key="2">
    <source>
        <dbReference type="Proteomes" id="UP000001396"/>
    </source>
</evidence>
<name>D3BEF8_HETP5</name>
<dbReference type="AlphaFoldDB" id="D3BEF8"/>
<accession>D3BEF8</accession>
<dbReference type="GeneID" id="31362598"/>
<dbReference type="InterPro" id="IPR008455">
    <property type="entry name" value="HssA/B-related"/>
</dbReference>
<dbReference type="OMA" id="NNVACAC"/>
<evidence type="ECO:0000313" key="1">
    <source>
        <dbReference type="EMBL" id="EFA80289.1"/>
    </source>
</evidence>
<dbReference type="FunCoup" id="D3BEF8">
    <property type="interactions" value="224"/>
</dbReference>